<name>A0A974PNA2_9HYPH</name>
<organism evidence="2 3">
    <name type="scientific">Xanthobacter dioxanivorans</name>
    <dbReference type="NCBI Taxonomy" id="2528964"/>
    <lineage>
        <taxon>Bacteria</taxon>
        <taxon>Pseudomonadati</taxon>
        <taxon>Pseudomonadota</taxon>
        <taxon>Alphaproteobacteria</taxon>
        <taxon>Hyphomicrobiales</taxon>
        <taxon>Xanthobacteraceae</taxon>
        <taxon>Xanthobacter</taxon>
    </lineage>
</organism>
<evidence type="ECO:0000259" key="1">
    <source>
        <dbReference type="Pfam" id="PF08972"/>
    </source>
</evidence>
<keyword evidence="3" id="KW-1185">Reference proteome</keyword>
<dbReference type="AlphaFoldDB" id="A0A974PNA2"/>
<dbReference type="Gene3D" id="3.30.2390.10">
    <property type="entry name" value="TTHA1013-like"/>
    <property type="match status" value="1"/>
</dbReference>
<protein>
    <submittedName>
        <fullName evidence="2">DUF1902 domain-containing protein</fullName>
    </submittedName>
</protein>
<dbReference type="KEGG" id="xdi:EZH22_24565"/>
<sequence>MEQMINVEIKRHRETGLLLATSEDMPGLMVHGRTMAEMEERLPIAARDILEHQGHTVQSVTLEKSRLSDNFWPAHVTVNASMAAAA</sequence>
<gene>
    <name evidence="2" type="ORF">EZH22_24565</name>
</gene>
<feature type="domain" description="DUF1902" evidence="1">
    <location>
        <begin position="7"/>
        <end position="57"/>
    </location>
</feature>
<dbReference type="InterPro" id="IPR035069">
    <property type="entry name" value="TTHA1013/TTHA0281-like"/>
</dbReference>
<evidence type="ECO:0000313" key="3">
    <source>
        <dbReference type="Proteomes" id="UP000596427"/>
    </source>
</evidence>
<reference evidence="2 3" key="1">
    <citation type="submission" date="2020-10" db="EMBL/GenBank/DDBJ databases">
        <title>Degradation of 1,4-Dioxane by Xanthobacter sp. YN2, via a Novel Group-2 Soluble Di-Iron Monooxygenase.</title>
        <authorList>
            <person name="Ma F."/>
            <person name="Wang Y."/>
            <person name="Yang J."/>
            <person name="Guo H."/>
            <person name="Su D."/>
            <person name="Yu L."/>
        </authorList>
    </citation>
    <scope>NUCLEOTIDE SEQUENCE [LARGE SCALE GENOMIC DNA]</scope>
    <source>
        <strain evidence="2 3">YN2</strain>
    </source>
</reference>
<dbReference type="SUPFAM" id="SSF143100">
    <property type="entry name" value="TTHA1013/TTHA0281-like"/>
    <property type="match status" value="1"/>
</dbReference>
<dbReference type="InterPro" id="IPR015066">
    <property type="entry name" value="DUF1902"/>
</dbReference>
<dbReference type="EMBL" id="CP063362">
    <property type="protein sequence ID" value="QRG06125.1"/>
    <property type="molecule type" value="Genomic_DNA"/>
</dbReference>
<evidence type="ECO:0000313" key="2">
    <source>
        <dbReference type="EMBL" id="QRG06125.1"/>
    </source>
</evidence>
<dbReference type="Pfam" id="PF08972">
    <property type="entry name" value="DUF1902"/>
    <property type="match status" value="1"/>
</dbReference>
<proteinExistence type="predicted"/>
<dbReference type="Proteomes" id="UP000596427">
    <property type="component" value="Chromosome"/>
</dbReference>
<dbReference type="RefSeq" id="WP_203193002.1">
    <property type="nucleotide sequence ID" value="NZ_CP063362.1"/>
</dbReference>
<accession>A0A974PNA2</accession>